<gene>
    <name evidence="2" type="ORF">AVL55_05880</name>
</gene>
<dbReference type="Proteomes" id="UP000063991">
    <property type="component" value="Chromosome"/>
</dbReference>
<sequence length="72" mass="7888">MGGKIQKSGELNKANGHLYVHNDCNHSHVEKDLNHDKPTYKGCGHDHDQKSHDQDDHGLSGDCCAAAPTKIK</sequence>
<protein>
    <submittedName>
        <fullName evidence="2">Uncharacterized protein</fullName>
    </submittedName>
</protein>
<feature type="region of interest" description="Disordered" evidence="1">
    <location>
        <begin position="29"/>
        <end position="61"/>
    </location>
</feature>
<evidence type="ECO:0000313" key="3">
    <source>
        <dbReference type="Proteomes" id="UP000063991"/>
    </source>
</evidence>
<dbReference type="AlphaFoldDB" id="A0A126PXN3"/>
<evidence type="ECO:0000256" key="1">
    <source>
        <dbReference type="SAM" id="MobiDB-lite"/>
    </source>
</evidence>
<organism evidence="2 3">
    <name type="scientific">Alteromonas macleodii</name>
    <name type="common">Pseudoalteromonas macleodii</name>
    <dbReference type="NCBI Taxonomy" id="28108"/>
    <lineage>
        <taxon>Bacteria</taxon>
        <taxon>Pseudomonadati</taxon>
        <taxon>Pseudomonadota</taxon>
        <taxon>Gammaproteobacteria</taxon>
        <taxon>Alteromonadales</taxon>
        <taxon>Alteromonadaceae</taxon>
        <taxon>Alteromonas/Salinimonas group</taxon>
        <taxon>Alteromonas</taxon>
    </lineage>
</organism>
<feature type="compositionally biased region" description="Basic and acidic residues" evidence="1">
    <location>
        <begin position="29"/>
        <end position="59"/>
    </location>
</feature>
<name>A0A126PXN3_ALTMA</name>
<dbReference type="EMBL" id="CP014323">
    <property type="protein sequence ID" value="AMJ97732.1"/>
    <property type="molecule type" value="Genomic_DNA"/>
</dbReference>
<accession>A0A126PXN3</accession>
<proteinExistence type="predicted"/>
<evidence type="ECO:0000313" key="2">
    <source>
        <dbReference type="EMBL" id="AMJ97732.1"/>
    </source>
</evidence>
<reference evidence="2 3" key="1">
    <citation type="submission" date="2015-12" db="EMBL/GenBank/DDBJ databases">
        <authorList>
            <person name="Shamseldin A."/>
            <person name="Moawad H."/>
            <person name="Abd El-Rahim W.M."/>
            <person name="Sadowsky M.J."/>
        </authorList>
    </citation>
    <scope>NUCLEOTIDE SEQUENCE [LARGE SCALE GENOMIC DNA]</scope>
    <source>
        <strain evidence="2 3">D7</strain>
    </source>
</reference>